<dbReference type="RefSeq" id="WP_090650844.1">
    <property type="nucleotide sequence ID" value="NZ_CBCRYE010000009.1"/>
</dbReference>
<protein>
    <submittedName>
        <fullName evidence="6">Predicted arabinose efflux permease, MFS family</fullName>
    </submittedName>
</protein>
<reference evidence="7" key="1">
    <citation type="submission" date="2016-10" db="EMBL/GenBank/DDBJ databases">
        <authorList>
            <person name="Varghese N."/>
            <person name="Submissions S."/>
        </authorList>
    </citation>
    <scope>NUCLEOTIDE SEQUENCE [LARGE SCALE GENOMIC DNA]</scope>
    <source>
        <strain evidence="7">CGMCC 1.3431</strain>
    </source>
</reference>
<feature type="transmembrane region" description="Helical" evidence="4">
    <location>
        <begin position="301"/>
        <end position="320"/>
    </location>
</feature>
<dbReference type="Pfam" id="PF07690">
    <property type="entry name" value="MFS_1"/>
    <property type="match status" value="1"/>
</dbReference>
<dbReference type="PANTHER" id="PTHR42910:SF1">
    <property type="entry name" value="MAJOR FACILITATOR SUPERFAMILY (MFS) PROFILE DOMAIN-CONTAINING PROTEIN"/>
    <property type="match status" value="1"/>
</dbReference>
<feature type="transmembrane region" description="Helical" evidence="4">
    <location>
        <begin position="340"/>
        <end position="360"/>
    </location>
</feature>
<feature type="transmembrane region" description="Helical" evidence="4">
    <location>
        <begin position="50"/>
        <end position="70"/>
    </location>
</feature>
<dbReference type="EMBL" id="FMTS01000011">
    <property type="protein sequence ID" value="SCW83799.1"/>
    <property type="molecule type" value="Genomic_DNA"/>
</dbReference>
<dbReference type="InterPro" id="IPR011701">
    <property type="entry name" value="MFS"/>
</dbReference>
<dbReference type="Proteomes" id="UP000199150">
    <property type="component" value="Unassembled WGS sequence"/>
</dbReference>
<dbReference type="PROSITE" id="PS50850">
    <property type="entry name" value="MFS"/>
    <property type="match status" value="1"/>
</dbReference>
<dbReference type="STRING" id="260084.SAMN02927928_0105"/>
<evidence type="ECO:0000256" key="3">
    <source>
        <dbReference type="ARBA" id="ARBA00023136"/>
    </source>
</evidence>
<sequence>MTSAKTTLTPSLVGLFALACGVIVGNLYYGQPIIALIAPDVGLSDQTASLIVSLTQIGYGLGLLFIVPLADRTENRRLTLILLAAAFASLLMAAVATNGTLFLIVSLLIGLATVAVQVLIPLAAHMATDENRGRVVGNIMGGLVLGILLSRPLSSLIADHFGWRAVYFTAAAFMVLMGGLLALTLPSRQPDHKVTYVRLIHSLTVLWRAHPALRLRTLFQACMFCAFSLFWTVAPLELASRFHLSQTQIALFALVGATGALAAPLSGRLADAGHTVTATFGALAVGGAAMLITLLPSMRGVIVLAVLGVVLDFCVQMNMVQGQRAIYALDPMSRGRVNGIYMAGIFTGGAIGSAVASTLYESGGWAYVALAGGLAPLLALGVFVANYRKA</sequence>
<accession>A0A1G4TT73</accession>
<feature type="transmembrane region" description="Helical" evidence="4">
    <location>
        <begin position="246"/>
        <end position="263"/>
    </location>
</feature>
<keyword evidence="3 4" id="KW-0472">Membrane</keyword>
<evidence type="ECO:0000313" key="7">
    <source>
        <dbReference type="Proteomes" id="UP000199150"/>
    </source>
</evidence>
<dbReference type="OrthoDB" id="9815356at2"/>
<dbReference type="SUPFAM" id="SSF103473">
    <property type="entry name" value="MFS general substrate transporter"/>
    <property type="match status" value="1"/>
</dbReference>
<feature type="transmembrane region" description="Helical" evidence="4">
    <location>
        <begin position="12"/>
        <end position="30"/>
    </location>
</feature>
<dbReference type="InterPro" id="IPR020846">
    <property type="entry name" value="MFS_dom"/>
</dbReference>
<evidence type="ECO:0000313" key="6">
    <source>
        <dbReference type="EMBL" id="SCW83799.1"/>
    </source>
</evidence>
<keyword evidence="2 4" id="KW-1133">Transmembrane helix</keyword>
<feature type="transmembrane region" description="Helical" evidence="4">
    <location>
        <begin position="77"/>
        <end position="95"/>
    </location>
</feature>
<evidence type="ECO:0000256" key="4">
    <source>
        <dbReference type="SAM" id="Phobius"/>
    </source>
</evidence>
<feature type="transmembrane region" description="Helical" evidence="4">
    <location>
        <begin position="165"/>
        <end position="185"/>
    </location>
</feature>
<proteinExistence type="predicted"/>
<keyword evidence="1 4" id="KW-0812">Transmembrane</keyword>
<dbReference type="InterPro" id="IPR036259">
    <property type="entry name" value="MFS_trans_sf"/>
</dbReference>
<feature type="transmembrane region" description="Helical" evidence="4">
    <location>
        <begin position="217"/>
        <end position="234"/>
    </location>
</feature>
<dbReference type="PANTHER" id="PTHR42910">
    <property type="entry name" value="TRANSPORTER SCO4007-RELATED"/>
    <property type="match status" value="1"/>
</dbReference>
<keyword evidence="7" id="KW-1185">Reference proteome</keyword>
<dbReference type="GO" id="GO:0022857">
    <property type="term" value="F:transmembrane transporter activity"/>
    <property type="evidence" value="ECO:0007669"/>
    <property type="project" value="InterPro"/>
</dbReference>
<name>A0A1G4TT73_9CAUL</name>
<evidence type="ECO:0000256" key="1">
    <source>
        <dbReference type="ARBA" id="ARBA00022692"/>
    </source>
</evidence>
<dbReference type="Gene3D" id="1.20.1250.20">
    <property type="entry name" value="MFS general substrate transporter like domains"/>
    <property type="match status" value="2"/>
</dbReference>
<organism evidence="6 7">
    <name type="scientific">Asticcacaulis taihuensis</name>
    <dbReference type="NCBI Taxonomy" id="260084"/>
    <lineage>
        <taxon>Bacteria</taxon>
        <taxon>Pseudomonadati</taxon>
        <taxon>Pseudomonadota</taxon>
        <taxon>Alphaproteobacteria</taxon>
        <taxon>Caulobacterales</taxon>
        <taxon>Caulobacteraceae</taxon>
        <taxon>Asticcacaulis</taxon>
    </lineage>
</organism>
<evidence type="ECO:0000256" key="2">
    <source>
        <dbReference type="ARBA" id="ARBA00022989"/>
    </source>
</evidence>
<gene>
    <name evidence="6" type="ORF">SAMN02927928_0105</name>
</gene>
<evidence type="ECO:0000259" key="5">
    <source>
        <dbReference type="PROSITE" id="PS50850"/>
    </source>
</evidence>
<feature type="transmembrane region" description="Helical" evidence="4">
    <location>
        <begin position="101"/>
        <end position="123"/>
    </location>
</feature>
<dbReference type="CDD" id="cd17324">
    <property type="entry name" value="MFS_NepI_like"/>
    <property type="match status" value="1"/>
</dbReference>
<feature type="transmembrane region" description="Helical" evidence="4">
    <location>
        <begin position="135"/>
        <end position="153"/>
    </location>
</feature>
<feature type="transmembrane region" description="Helical" evidence="4">
    <location>
        <begin position="366"/>
        <end position="387"/>
    </location>
</feature>
<feature type="domain" description="Major facilitator superfamily (MFS) profile" evidence="5">
    <location>
        <begin position="7"/>
        <end position="390"/>
    </location>
</feature>
<dbReference type="AlphaFoldDB" id="A0A1G4TT73"/>
<feature type="transmembrane region" description="Helical" evidence="4">
    <location>
        <begin position="275"/>
        <end position="295"/>
    </location>
</feature>
<dbReference type="PROSITE" id="PS51257">
    <property type="entry name" value="PROKAR_LIPOPROTEIN"/>
    <property type="match status" value="1"/>
</dbReference>